<dbReference type="InterPro" id="IPR012334">
    <property type="entry name" value="Pectin_lyas_fold"/>
</dbReference>
<reference evidence="1 2" key="1">
    <citation type="journal article" date="2019" name="Nat. Microbiol.">
        <title>Mediterranean grassland soil C-N compound turnover is dependent on rainfall and depth, and is mediated by genomically divergent microorganisms.</title>
        <authorList>
            <person name="Diamond S."/>
            <person name="Andeer P.F."/>
            <person name="Li Z."/>
            <person name="Crits-Christoph A."/>
            <person name="Burstein D."/>
            <person name="Anantharaman K."/>
            <person name="Lane K.R."/>
            <person name="Thomas B.C."/>
            <person name="Pan C."/>
            <person name="Northen T.R."/>
            <person name="Banfield J.F."/>
        </authorList>
    </citation>
    <scope>NUCLEOTIDE SEQUENCE [LARGE SCALE GENOMIC DNA]</scope>
    <source>
        <strain evidence="1">WS_4</strain>
    </source>
</reference>
<comment type="caution">
    <text evidence="1">The sequence shown here is derived from an EMBL/GenBank/DDBJ whole genome shotgun (WGS) entry which is preliminary data.</text>
</comment>
<dbReference type="SUPFAM" id="SSF51126">
    <property type="entry name" value="Pectin lyase-like"/>
    <property type="match status" value="1"/>
</dbReference>
<organism evidence="1 2">
    <name type="scientific">Eiseniibacteriota bacterium</name>
    <dbReference type="NCBI Taxonomy" id="2212470"/>
    <lineage>
        <taxon>Bacteria</taxon>
        <taxon>Candidatus Eiseniibacteriota</taxon>
    </lineage>
</organism>
<sequence>MRAPGIVAAGLLTATILIHPSVALGVEPELPRSFVDTTYVAPTGRTIAVAAAGDFQAALDAVQPGDQITLEAGASFTGNFTLPNKAGEGWIIVRTSAPDSALPAQGTRMTPAYASVLPKIISPNADPALTAAPGAHHYRFIGVEFTVSHGVVLNYHLILLGNRPASLADVPHDLIFDRVYIHGNSYVDLRRGIALNSAASAVIDSYIADAHEVSSDSQAIAGWDGPGPFKIVNNYLEGAGENLLLGGADPSIEGLVPSDIEIRRNHFYKPLWWRVDDPSYAGIHWTLKNLLELKNAQRVLIDANVFENNWADAQGGTAIVFTVRNQEGTAPWSVVQDVTFTNNIVRHASGAIGMHGWDDIYPSQQSARFLIENNLLDNVDSATWGGTGWLFSAFRGLVDLQIEHNTGFMDQAIMMAGDAAHTGFIYRNNLTPMGVSGFAGVGTQQGVDTLDTYFPGYVFERNVLVGAAPELYSANNLFPASQNDVGFVDFVGGNYRLSAVSPYKNAGTDGADIGADIDVIEDATAGVRTPRDPPPPPTVTRFEETEQAVAYSAGWVGSSSARWSGGTAASSSAAGAQATFTFTGTSVSWIGFRGPQAGIARVVLDGVLVGDVDLFAPTPEPQVVVFTAKDLAAAPHTLTIEVTGLTNAASTDITIVVDAFEVTSSSPQTTGSQL</sequence>
<evidence type="ECO:0000313" key="2">
    <source>
        <dbReference type="Proteomes" id="UP000319829"/>
    </source>
</evidence>
<evidence type="ECO:0008006" key="3">
    <source>
        <dbReference type="Google" id="ProtNLM"/>
    </source>
</evidence>
<dbReference type="Gene3D" id="2.160.20.10">
    <property type="entry name" value="Single-stranded right-handed beta-helix, Pectin lyase-like"/>
    <property type="match status" value="1"/>
</dbReference>
<protein>
    <recommendedName>
        <fullName evidence="3">Right handed beta helix domain-containing protein</fullName>
    </recommendedName>
</protein>
<dbReference type="Proteomes" id="UP000319829">
    <property type="component" value="Unassembled WGS sequence"/>
</dbReference>
<name>A0A538SM39_UNCEI</name>
<proteinExistence type="predicted"/>
<gene>
    <name evidence="1" type="ORF">E6K74_12285</name>
</gene>
<accession>A0A538SM39</accession>
<dbReference type="Gene3D" id="2.60.120.260">
    <property type="entry name" value="Galactose-binding domain-like"/>
    <property type="match status" value="1"/>
</dbReference>
<dbReference type="EMBL" id="VBOU01000100">
    <property type="protein sequence ID" value="TMQ52439.1"/>
    <property type="molecule type" value="Genomic_DNA"/>
</dbReference>
<evidence type="ECO:0000313" key="1">
    <source>
        <dbReference type="EMBL" id="TMQ52439.1"/>
    </source>
</evidence>
<dbReference type="AlphaFoldDB" id="A0A538SM39"/>
<dbReference type="InterPro" id="IPR011050">
    <property type="entry name" value="Pectin_lyase_fold/virulence"/>
</dbReference>